<proteinExistence type="predicted"/>
<comment type="caution">
    <text evidence="1">The sequence shown here is derived from an EMBL/GenBank/DDBJ whole genome shotgun (WGS) entry which is preliminary data.</text>
</comment>
<organism evidence="1">
    <name type="scientific">marine sediment metagenome</name>
    <dbReference type="NCBI Taxonomy" id="412755"/>
    <lineage>
        <taxon>unclassified sequences</taxon>
        <taxon>metagenomes</taxon>
        <taxon>ecological metagenomes</taxon>
    </lineage>
</organism>
<name>X1ASN6_9ZZZZ</name>
<sequence>MSEEKNDKIKDAQPLEKEEAYVLWGDDDTSRTEAMKASAGALEEYDAIHSSKAHKFRSDYSGLDTSTDGRPGLTRSDYDYFRPSERVPVKIKAIIRKADDIYQRVGLVKNVIDLMGDFGGQGIRLVHKVKKTERFYQEWFRRVNGKDRSERFLNNLYKTGNVVINRQTGKLSSKSINQMYAANAAADISLLSIDNNVASREIPWIYTFIDPSCVDVSGGAMSSFVQNKTYAQLCQSSFL</sequence>
<protein>
    <submittedName>
        <fullName evidence="1">Uncharacterized protein</fullName>
    </submittedName>
</protein>
<evidence type="ECO:0000313" key="1">
    <source>
        <dbReference type="EMBL" id="GAG85730.1"/>
    </source>
</evidence>
<dbReference type="EMBL" id="BART01011486">
    <property type="protein sequence ID" value="GAG85730.1"/>
    <property type="molecule type" value="Genomic_DNA"/>
</dbReference>
<accession>X1ASN6</accession>
<gene>
    <name evidence="1" type="ORF">S01H4_24456</name>
</gene>
<reference evidence="1" key="1">
    <citation type="journal article" date="2014" name="Front. Microbiol.">
        <title>High frequency of phylogenetically diverse reductive dehalogenase-homologous genes in deep subseafloor sedimentary metagenomes.</title>
        <authorList>
            <person name="Kawai M."/>
            <person name="Futagami T."/>
            <person name="Toyoda A."/>
            <person name="Takaki Y."/>
            <person name="Nishi S."/>
            <person name="Hori S."/>
            <person name="Arai W."/>
            <person name="Tsubouchi T."/>
            <person name="Morono Y."/>
            <person name="Uchiyama I."/>
            <person name="Ito T."/>
            <person name="Fujiyama A."/>
            <person name="Inagaki F."/>
            <person name="Takami H."/>
        </authorList>
    </citation>
    <scope>NUCLEOTIDE SEQUENCE</scope>
    <source>
        <strain evidence="1">Expedition CK06-06</strain>
    </source>
</reference>
<dbReference type="AlphaFoldDB" id="X1ASN6"/>